<accession>K0KS78</accession>
<gene>
    <name evidence="2" type="ORF">BN7_4421</name>
</gene>
<dbReference type="CDD" id="cd09917">
    <property type="entry name" value="F-box_SF"/>
    <property type="match status" value="1"/>
</dbReference>
<dbReference type="AlphaFoldDB" id="K0KS78"/>
<dbReference type="InParanoid" id="K0KS78"/>
<keyword evidence="3" id="KW-1185">Reference proteome</keyword>
<comment type="caution">
    <text evidence="2">The sequence shown here is derived from an EMBL/GenBank/DDBJ whole genome shotgun (WGS) entry which is preliminary data.</text>
</comment>
<feature type="domain" description="F-box" evidence="1">
    <location>
        <begin position="2"/>
        <end position="58"/>
    </location>
</feature>
<evidence type="ECO:0000313" key="2">
    <source>
        <dbReference type="EMBL" id="CCH44852.1"/>
    </source>
</evidence>
<reference evidence="2 3" key="1">
    <citation type="journal article" date="2012" name="Eukaryot. Cell">
        <title>Draft genome sequence of Wickerhamomyces ciferrii NRRL Y-1031 F-60-10.</title>
        <authorList>
            <person name="Schneider J."/>
            <person name="Andrea H."/>
            <person name="Blom J."/>
            <person name="Jaenicke S."/>
            <person name="Ruckert C."/>
            <person name="Schorsch C."/>
            <person name="Szczepanowski R."/>
            <person name="Farwick M."/>
            <person name="Goesmann A."/>
            <person name="Puhler A."/>
            <person name="Schaffer S."/>
            <person name="Tauch A."/>
            <person name="Kohler T."/>
            <person name="Brinkrolf K."/>
        </authorList>
    </citation>
    <scope>NUCLEOTIDE SEQUENCE [LARGE SCALE GENOMIC DNA]</scope>
    <source>
        <strain evidence="3">ATCC 14091 / BCRC 22168 / CBS 111 / JCM 3599 / NBRC 0793 / NRRL Y-1031 F-60-10</strain>
    </source>
</reference>
<proteinExistence type="predicted"/>
<name>K0KS78_WICCF</name>
<evidence type="ECO:0000259" key="1">
    <source>
        <dbReference type="PROSITE" id="PS50181"/>
    </source>
</evidence>
<dbReference type="EMBL" id="CAIF01000158">
    <property type="protein sequence ID" value="CCH44852.1"/>
    <property type="molecule type" value="Genomic_DNA"/>
</dbReference>
<dbReference type="InterPro" id="IPR001810">
    <property type="entry name" value="F-box_dom"/>
</dbReference>
<dbReference type="PROSITE" id="PS50181">
    <property type="entry name" value="FBOX"/>
    <property type="match status" value="1"/>
</dbReference>
<dbReference type="HOGENOM" id="CLU_826923_0_0_1"/>
<protein>
    <recommendedName>
        <fullName evidence="1">F-box domain-containing protein</fullName>
    </recommendedName>
</protein>
<sequence>MIHLLLGLPDEVLLQILGHLRPHDINNLCSIPIISQSIGKFITVIREGDSRDNFFNNIPSEAHVIHSKRFNHYDNLESLVRPIMLFEITDFRNYTEFISKLPPTIIEFIFYSINSNDIKEGLRQISRDIDLVNSTHGSRSLNDAKTIHKLLTCPTSSERDLFEYFGARKVNLWNRHDNYSNSFHFSSEVEQLSLGSFVNTNQIYGSITALHIESYPTQTASDVYEKVECTFKIDNCSFNNLKKLVVDNVRTGFIKNSKFPKLEYLKISKIGDLPFEDFELKNVEFPGLIHFTWCSNYKGPIIHKDVEFPKLKIMDLGVHAVSSKDLNFRLSRYFII</sequence>
<dbReference type="Proteomes" id="UP000009328">
    <property type="component" value="Unassembled WGS sequence"/>
</dbReference>
<organism evidence="2 3">
    <name type="scientific">Wickerhamomyces ciferrii (strain ATCC 14091 / BCRC 22168 / CBS 111 / JCM 3599 / NBRC 0793 / NRRL Y-1031 F-60-10)</name>
    <name type="common">Yeast</name>
    <name type="synonym">Pichia ciferrii</name>
    <dbReference type="NCBI Taxonomy" id="1206466"/>
    <lineage>
        <taxon>Eukaryota</taxon>
        <taxon>Fungi</taxon>
        <taxon>Dikarya</taxon>
        <taxon>Ascomycota</taxon>
        <taxon>Saccharomycotina</taxon>
        <taxon>Saccharomycetes</taxon>
        <taxon>Phaffomycetales</taxon>
        <taxon>Wickerhamomycetaceae</taxon>
        <taxon>Wickerhamomyces</taxon>
    </lineage>
</organism>
<evidence type="ECO:0000313" key="3">
    <source>
        <dbReference type="Proteomes" id="UP000009328"/>
    </source>
</evidence>